<dbReference type="InterPro" id="IPR053247">
    <property type="entry name" value="GPCR_GPR1/git3-like"/>
</dbReference>
<feature type="transmembrane region" description="Helical" evidence="6">
    <location>
        <begin position="211"/>
        <end position="234"/>
    </location>
</feature>
<reference evidence="9" key="1">
    <citation type="submission" date="2017-03" db="EMBL/GenBank/DDBJ databases">
        <title>Genomes of endolithic fungi from Antarctica.</title>
        <authorList>
            <person name="Coleine C."/>
            <person name="Masonjones S."/>
            <person name="Stajich J.E."/>
        </authorList>
    </citation>
    <scope>NUCLEOTIDE SEQUENCE [LARGE SCALE GENOMIC DNA]</scope>
    <source>
        <strain evidence="9">CCFEE 5527</strain>
    </source>
</reference>
<feature type="compositionally biased region" description="Basic and acidic residues" evidence="5">
    <location>
        <begin position="548"/>
        <end position="558"/>
    </location>
</feature>
<feature type="domain" description="G-protein coupled receptors family 2 profile 2" evidence="7">
    <location>
        <begin position="49"/>
        <end position="230"/>
    </location>
</feature>
<evidence type="ECO:0000256" key="1">
    <source>
        <dbReference type="ARBA" id="ARBA00004141"/>
    </source>
</evidence>
<evidence type="ECO:0000256" key="3">
    <source>
        <dbReference type="ARBA" id="ARBA00022989"/>
    </source>
</evidence>
<organism evidence="8 9">
    <name type="scientific">Cryoendolithus antarcticus</name>
    <dbReference type="NCBI Taxonomy" id="1507870"/>
    <lineage>
        <taxon>Eukaryota</taxon>
        <taxon>Fungi</taxon>
        <taxon>Dikarya</taxon>
        <taxon>Ascomycota</taxon>
        <taxon>Pezizomycotina</taxon>
        <taxon>Dothideomycetes</taxon>
        <taxon>Dothideomycetidae</taxon>
        <taxon>Cladosporiales</taxon>
        <taxon>Cladosporiaceae</taxon>
        <taxon>Cryoendolithus</taxon>
    </lineage>
</organism>
<proteinExistence type="predicted"/>
<gene>
    <name evidence="8" type="ORF">B0A48_14332</name>
</gene>
<protein>
    <recommendedName>
        <fullName evidence="7">G-protein coupled receptors family 2 profile 2 domain-containing protein</fullName>
    </recommendedName>
</protein>
<dbReference type="InterPro" id="IPR017981">
    <property type="entry name" value="GPCR_2-like_7TM"/>
</dbReference>
<evidence type="ECO:0000313" key="8">
    <source>
        <dbReference type="EMBL" id="OQN99355.1"/>
    </source>
</evidence>
<feature type="region of interest" description="Disordered" evidence="5">
    <location>
        <begin position="455"/>
        <end position="618"/>
    </location>
</feature>
<feature type="transmembrane region" description="Helical" evidence="6">
    <location>
        <begin position="58"/>
        <end position="77"/>
    </location>
</feature>
<feature type="compositionally biased region" description="Basic and acidic residues" evidence="5">
    <location>
        <begin position="609"/>
        <end position="618"/>
    </location>
</feature>
<keyword evidence="9" id="KW-1185">Reference proteome</keyword>
<comment type="subcellular location">
    <subcellularLocation>
        <location evidence="1">Membrane</location>
        <topology evidence="1">Multi-pass membrane protein</topology>
    </subcellularLocation>
</comment>
<dbReference type="AlphaFoldDB" id="A0A1V8SJN8"/>
<feature type="transmembrane region" description="Helical" evidence="6">
    <location>
        <begin position="84"/>
        <end position="102"/>
    </location>
</feature>
<name>A0A1V8SJN8_9PEZI</name>
<dbReference type="GO" id="GO:0004888">
    <property type="term" value="F:transmembrane signaling receptor activity"/>
    <property type="evidence" value="ECO:0007669"/>
    <property type="project" value="InterPro"/>
</dbReference>
<dbReference type="GO" id="GO:0007166">
    <property type="term" value="P:cell surface receptor signaling pathway"/>
    <property type="evidence" value="ECO:0007669"/>
    <property type="project" value="InterPro"/>
</dbReference>
<keyword evidence="2 6" id="KW-0812">Transmembrane</keyword>
<evidence type="ECO:0000259" key="7">
    <source>
        <dbReference type="PROSITE" id="PS50261"/>
    </source>
</evidence>
<accession>A0A1V8SJN8</accession>
<comment type="caution">
    <text evidence="8">The sequence shown here is derived from an EMBL/GenBank/DDBJ whole genome shotgun (WGS) entry which is preliminary data.</text>
</comment>
<evidence type="ECO:0000313" key="9">
    <source>
        <dbReference type="Proteomes" id="UP000192596"/>
    </source>
</evidence>
<sequence length="913" mass="102820">MKTAQYLDHELNSITVIDGRFCAPISQIPGTPTCCLPCPATEWLYSDTIKSYSVASEWLNVAGLILMVFMLISYIALPAQKTRSHYLSVCLVVAVLMIHLGFTIPLGAKPDQCYNEITPNDMYSSTTCAFSGAFIIAGGLCATMWIFIRALSMNLQICWDIVPGKKFFYLSQAFGWGIPAVLFAATMTVTGVSFRFGAACHVNHVSSMADFWGPLIAIAGAAGILQIATFGYCVKVYLKNLWSDSPANSTGASGSGLPSYSNSMRTQTARAVYQRLKKVLWLQWRGISIVTIILVDVIFFVIVFVSLDGIQNRILHDIRRIEPWLICLVANAANKDQCLDLVQGWLVNESTVVAVLFLLGLSGLQVTLFLARPSVFPAWADFFRNRFGQRQEFVSLDARPDNMRTHSKAELLRMERGHQATTFEMQKPSYSSTMATEPESLHLDMKSLETSATVISSPSESYRSPLRMEPSLDLPYGHDRMSPALDHGNTPPSMATTSTFSQQRQIPETYSRNPRHYQPHEYFHFPQSRSPPPDDGFISSPTTLGRHTSLDRGGEPERTYQAPGSSFSAPKTPSRQSSLRSTAYEPRDVWAGRGGLALNPPSEAGESVEDLHHERRVDDTRDARTSELIWVVPSKLNDCSNFIVVLLYSTRTHVDNTQDDYHITTYLLSQTLCRTAMMLSVAKTLALVKRTQQKERLAELKRVKDHRELQRLRCKAKERPTPPPDHLFTLPPELRLQIYAETFRKDYINARPRGTSRGSRRRFVLRVISLLRVCGQVRREALDIFSESLKEEVIACRAFARSPKKHWDGSLCATRCQYHDRKAQDLLWHVSYLQELQEAVKAGEVFCQFAARTTYQKRSSREVLDSGKRFPIIPVHVTAEHSDQAMEMGQATVRPMMPRIKLVRSAQRKHAAR</sequence>
<evidence type="ECO:0000256" key="5">
    <source>
        <dbReference type="SAM" id="MobiDB-lite"/>
    </source>
</evidence>
<keyword evidence="3 6" id="KW-1133">Transmembrane helix</keyword>
<feature type="transmembrane region" description="Helical" evidence="6">
    <location>
        <begin position="167"/>
        <end position="191"/>
    </location>
</feature>
<dbReference type="OrthoDB" id="26203at2759"/>
<feature type="transmembrane region" description="Helical" evidence="6">
    <location>
        <begin position="122"/>
        <end position="147"/>
    </location>
</feature>
<feature type="transmembrane region" description="Helical" evidence="6">
    <location>
        <begin position="284"/>
        <end position="307"/>
    </location>
</feature>
<feature type="compositionally biased region" description="Polar residues" evidence="5">
    <location>
        <begin position="490"/>
        <end position="512"/>
    </location>
</feature>
<evidence type="ECO:0000256" key="2">
    <source>
        <dbReference type="ARBA" id="ARBA00022692"/>
    </source>
</evidence>
<dbReference type="PROSITE" id="PS50261">
    <property type="entry name" value="G_PROTEIN_RECEP_F2_4"/>
    <property type="match status" value="1"/>
</dbReference>
<dbReference type="InParanoid" id="A0A1V8SJN8"/>
<feature type="compositionally biased region" description="Polar residues" evidence="5">
    <location>
        <begin position="562"/>
        <end position="581"/>
    </location>
</feature>
<evidence type="ECO:0000256" key="4">
    <source>
        <dbReference type="ARBA" id="ARBA00023136"/>
    </source>
</evidence>
<dbReference type="GO" id="GO:0016020">
    <property type="term" value="C:membrane"/>
    <property type="evidence" value="ECO:0007669"/>
    <property type="project" value="UniProtKB-SubCell"/>
</dbReference>
<evidence type="ECO:0000256" key="6">
    <source>
        <dbReference type="SAM" id="Phobius"/>
    </source>
</evidence>
<dbReference type="PANTHER" id="PTHR42058:SF1">
    <property type="entry name" value="G-PROTEIN COUPLED RECEPTORS FAMILY 2 PROFILE 2 DOMAIN-CONTAINING PROTEIN"/>
    <property type="match status" value="1"/>
</dbReference>
<dbReference type="Proteomes" id="UP000192596">
    <property type="component" value="Unassembled WGS sequence"/>
</dbReference>
<dbReference type="PANTHER" id="PTHR42058">
    <property type="entry name" value="G_PROTEIN_RECEP_F2_4 DOMAIN-CONTAINING PROTEIN"/>
    <property type="match status" value="1"/>
</dbReference>
<dbReference type="EMBL" id="NAJO01000040">
    <property type="protein sequence ID" value="OQN99355.1"/>
    <property type="molecule type" value="Genomic_DNA"/>
</dbReference>
<keyword evidence="4 6" id="KW-0472">Membrane</keyword>
<dbReference type="STRING" id="1507870.A0A1V8SJN8"/>
<dbReference type="Gene3D" id="1.20.1070.10">
    <property type="entry name" value="Rhodopsin 7-helix transmembrane proteins"/>
    <property type="match status" value="1"/>
</dbReference>